<dbReference type="PANTHER" id="PTHR42850:SF11">
    <property type="entry name" value="BIS(5'-NUCLEOSYL)-TETRAPHOSPHATASE [SYMMETRICAL]"/>
    <property type="match status" value="1"/>
</dbReference>
<reference evidence="2 3" key="1">
    <citation type="submission" date="2021-08" db="EMBL/GenBank/DDBJ databases">
        <title>Culture and genomic analysis of Symbiopectobacterium purcellii sp. nov. gen. nov., isolated from the leafhopper Empoasca decipiens.</title>
        <authorList>
            <person name="Nadal-Jimenez P."/>
            <person name="Siozios S."/>
            <person name="Halliday N."/>
            <person name="Camara M."/>
            <person name="Hurst G.D.D."/>
        </authorList>
    </citation>
    <scope>NUCLEOTIDE SEQUENCE [LARGE SCALE GENOMIC DNA]</scope>
    <source>
        <strain evidence="2 3">SyEd1</strain>
    </source>
</reference>
<organism evidence="2 3">
    <name type="scientific">Symbiopectobacterium purcellii</name>
    <dbReference type="NCBI Taxonomy" id="2871826"/>
    <lineage>
        <taxon>Bacteria</taxon>
        <taxon>Pseudomonadati</taxon>
        <taxon>Pseudomonadota</taxon>
        <taxon>Gammaproteobacteria</taxon>
        <taxon>Enterobacterales</taxon>
        <taxon>Enterobacteriaceae</taxon>
    </lineage>
</organism>
<name>A0ABX9AP49_9ENTR</name>
<dbReference type="EMBL" id="CP081864">
    <property type="protein sequence ID" value="QZN96581.1"/>
    <property type="molecule type" value="Genomic_DNA"/>
</dbReference>
<feature type="domain" description="Calcineurin-like phosphoesterase" evidence="1">
    <location>
        <begin position="17"/>
        <end position="189"/>
    </location>
</feature>
<dbReference type="InterPro" id="IPR050126">
    <property type="entry name" value="Ap4A_hydrolase"/>
</dbReference>
<evidence type="ECO:0000259" key="1">
    <source>
        <dbReference type="Pfam" id="PF00149"/>
    </source>
</evidence>
<evidence type="ECO:0000313" key="2">
    <source>
        <dbReference type="EMBL" id="QZN96581.1"/>
    </source>
</evidence>
<sequence>MREAVRYRSICGDYYRHVWVVGDLHGCYQQLKQQLIARKFDERCDLLIAVGDLIDRGTESAACLALLDAPWFISVIGNHECMAYAVVQGENSDHWRNNGGDWYFELSPIHRHSIDRLIHLSASLPHVLEVNVQTRCYVIAHADYPSARYEWGLPVNVGDVVWGRRRLLQAQSGDYQRIEGADRFIFGHTPLKKVCAYANQIYLDTGAVYGGPLSMVRLL</sequence>
<dbReference type="SUPFAM" id="SSF56300">
    <property type="entry name" value="Metallo-dependent phosphatases"/>
    <property type="match status" value="1"/>
</dbReference>
<proteinExistence type="predicted"/>
<evidence type="ECO:0000313" key="3">
    <source>
        <dbReference type="Proteomes" id="UP000825886"/>
    </source>
</evidence>
<keyword evidence="3" id="KW-1185">Reference proteome</keyword>
<dbReference type="RefSeq" id="WP_222159608.1">
    <property type="nucleotide sequence ID" value="NZ_CP081864.1"/>
</dbReference>
<dbReference type="Gene3D" id="3.60.21.10">
    <property type="match status" value="1"/>
</dbReference>
<gene>
    <name evidence="2" type="ORF">K6K13_03820</name>
</gene>
<dbReference type="InterPro" id="IPR029052">
    <property type="entry name" value="Metallo-depent_PP-like"/>
</dbReference>
<dbReference type="Pfam" id="PF00149">
    <property type="entry name" value="Metallophos"/>
    <property type="match status" value="1"/>
</dbReference>
<dbReference type="Proteomes" id="UP000825886">
    <property type="component" value="Chromosome"/>
</dbReference>
<dbReference type="PANTHER" id="PTHR42850">
    <property type="entry name" value="METALLOPHOSPHOESTERASE"/>
    <property type="match status" value="1"/>
</dbReference>
<accession>A0ABX9AP49</accession>
<protein>
    <submittedName>
        <fullName evidence="2">Metallophosphoesterase</fullName>
    </submittedName>
</protein>
<dbReference type="InterPro" id="IPR004843">
    <property type="entry name" value="Calcineurin-like_PHP"/>
</dbReference>